<protein>
    <submittedName>
        <fullName evidence="1">Uncharacterized protein</fullName>
    </submittedName>
</protein>
<name>A0ACB9X572_CHAAC</name>
<evidence type="ECO:0000313" key="2">
    <source>
        <dbReference type="Proteomes" id="UP001057452"/>
    </source>
</evidence>
<comment type="caution">
    <text evidence="1">The sequence shown here is derived from an EMBL/GenBank/DDBJ whole genome shotgun (WGS) entry which is preliminary data.</text>
</comment>
<keyword evidence="2" id="KW-1185">Reference proteome</keyword>
<reference evidence="1" key="1">
    <citation type="submission" date="2022-05" db="EMBL/GenBank/DDBJ databases">
        <title>Chromosome-level genome of Chaenocephalus aceratus.</title>
        <authorList>
            <person name="Park H."/>
        </authorList>
    </citation>
    <scope>NUCLEOTIDE SEQUENCE</scope>
    <source>
        <strain evidence="1">KU_202001</strain>
    </source>
</reference>
<dbReference type="Proteomes" id="UP001057452">
    <property type="component" value="Chromosome 9"/>
</dbReference>
<dbReference type="EMBL" id="CM043793">
    <property type="protein sequence ID" value="KAI4821208.1"/>
    <property type="molecule type" value="Genomic_DNA"/>
</dbReference>
<sequence>MSLDFIGKYNNWDKVDPAELFSTAPTEKKEANPKLNMVKFLQVEARGCDYVVLWLDCDKEGENICFEVLDAIQPVMNRVREQSVYRAKFSSITDTDIWNAMDHLGEPNRNEALSVDARQELDLRIGCAFTRFQTKYFQGKYGNLDSTFDFILDHARPQHWASAWNAMIRSSLLNQRLTGCSKERTAPLTLDWSRVRVFDREVGQMFVNLAKTSRVAQVESVSKKEKAKQRPQALNTVEMLKVASSSLGMSPQHTMQIAERLYIQGYISYPRTETTHYPEHFDLKGALKQQSSNPYWAEEVKALLSTGLNRPRKGSDVGDHPPITPMRAASEGELGSDGWRLYDYITRHFIATVSQDCTYLQTTIDFTIGSEAFSCSGKTLISAGYTAVMPWQGIPLEEALPACERGDTFTVDEIKLVEKQTSPPDYLTEAELITLMEKHGIGTDASIPVHINNVCQRNYVTVENGRKLKPTNLGIVLVHGYYKTDAELVLPTIRSAVEKQLSLISLGKANHQQVLQHTLDIFKRKFHYFVDSIPSMDELMEVTSRPSPAGCTAPTVMRPTVSPERSHQAVQGAALSAGRV</sequence>
<organism evidence="1 2">
    <name type="scientific">Chaenocephalus aceratus</name>
    <name type="common">Blackfin icefish</name>
    <name type="synonym">Chaenichthys aceratus</name>
    <dbReference type="NCBI Taxonomy" id="36190"/>
    <lineage>
        <taxon>Eukaryota</taxon>
        <taxon>Metazoa</taxon>
        <taxon>Chordata</taxon>
        <taxon>Craniata</taxon>
        <taxon>Vertebrata</taxon>
        <taxon>Euteleostomi</taxon>
        <taxon>Actinopterygii</taxon>
        <taxon>Neopterygii</taxon>
        <taxon>Teleostei</taxon>
        <taxon>Neoteleostei</taxon>
        <taxon>Acanthomorphata</taxon>
        <taxon>Eupercaria</taxon>
        <taxon>Perciformes</taxon>
        <taxon>Notothenioidei</taxon>
        <taxon>Channichthyidae</taxon>
        <taxon>Chaenocephalus</taxon>
    </lineage>
</organism>
<accession>A0ACB9X572</accession>
<gene>
    <name evidence="1" type="ORF">KUCAC02_029150</name>
</gene>
<evidence type="ECO:0000313" key="1">
    <source>
        <dbReference type="EMBL" id="KAI4821208.1"/>
    </source>
</evidence>
<proteinExistence type="predicted"/>